<keyword evidence="3" id="KW-0285">Flavoprotein</keyword>
<accession>A0AAD9LRH9</accession>
<protein>
    <submittedName>
        <fullName evidence="8">Flavin-containing monooxygenase FMO GS-OX-like 2</fullName>
    </submittedName>
</protein>
<comment type="caution">
    <text evidence="8">The sequence shown here is derived from an EMBL/GenBank/DDBJ whole genome shotgun (WGS) entry which is preliminary data.</text>
</comment>
<dbReference type="GO" id="GO:0050661">
    <property type="term" value="F:NADP binding"/>
    <property type="evidence" value="ECO:0007669"/>
    <property type="project" value="InterPro"/>
</dbReference>
<dbReference type="Gene3D" id="3.50.50.60">
    <property type="entry name" value="FAD/NAD(P)-binding domain"/>
    <property type="match status" value="2"/>
</dbReference>
<dbReference type="InterPro" id="IPR036188">
    <property type="entry name" value="FAD/NAD-bd_sf"/>
</dbReference>
<dbReference type="Pfam" id="PF00743">
    <property type="entry name" value="FMO-like"/>
    <property type="match status" value="2"/>
</dbReference>
<evidence type="ECO:0000313" key="8">
    <source>
        <dbReference type="EMBL" id="KAK1945936.1"/>
    </source>
</evidence>
<evidence type="ECO:0000256" key="6">
    <source>
        <dbReference type="ARBA" id="ARBA00023002"/>
    </source>
</evidence>
<keyword evidence="5" id="KW-0521">NADP</keyword>
<dbReference type="SUPFAM" id="SSF51905">
    <property type="entry name" value="FAD/NAD(P)-binding domain"/>
    <property type="match status" value="2"/>
</dbReference>
<dbReference type="FunFam" id="3.50.50.60:FF:000138">
    <property type="entry name" value="Flavin-containing monooxygenase"/>
    <property type="match status" value="1"/>
</dbReference>
<proteinExistence type="inferred from homology"/>
<evidence type="ECO:0000256" key="7">
    <source>
        <dbReference type="ARBA" id="ARBA00023033"/>
    </source>
</evidence>
<evidence type="ECO:0000256" key="1">
    <source>
        <dbReference type="ARBA" id="ARBA00001974"/>
    </source>
</evidence>
<dbReference type="InterPro" id="IPR050346">
    <property type="entry name" value="FMO-like"/>
</dbReference>
<keyword evidence="7 8" id="KW-0503">Monooxygenase</keyword>
<gene>
    <name evidence="8" type="ORF">P3T76_002984</name>
</gene>
<evidence type="ECO:0000256" key="5">
    <source>
        <dbReference type="ARBA" id="ARBA00022857"/>
    </source>
</evidence>
<dbReference type="GO" id="GO:0004499">
    <property type="term" value="F:N,N-dimethylaniline monooxygenase activity"/>
    <property type="evidence" value="ECO:0007669"/>
    <property type="project" value="InterPro"/>
</dbReference>
<dbReference type="InterPro" id="IPR000960">
    <property type="entry name" value="Flavin_mOase"/>
</dbReference>
<dbReference type="Proteomes" id="UP001259832">
    <property type="component" value="Unassembled WGS sequence"/>
</dbReference>
<dbReference type="GO" id="GO:0050660">
    <property type="term" value="F:flavin adenine dinucleotide binding"/>
    <property type="evidence" value="ECO:0007669"/>
    <property type="project" value="InterPro"/>
</dbReference>
<keyword evidence="4" id="KW-0274">FAD</keyword>
<keyword evidence="6" id="KW-0560">Oxidoreductase</keyword>
<reference evidence="8" key="1">
    <citation type="submission" date="2023-08" db="EMBL/GenBank/DDBJ databases">
        <title>Reference Genome Resource for the Citrus Pathogen Phytophthora citrophthora.</title>
        <authorList>
            <person name="Moller H."/>
            <person name="Coetzee B."/>
            <person name="Rose L.J."/>
            <person name="Van Niekerk J.M."/>
        </authorList>
    </citation>
    <scope>NUCLEOTIDE SEQUENCE</scope>
    <source>
        <strain evidence="8">STE-U-9442</strain>
    </source>
</reference>
<evidence type="ECO:0000256" key="4">
    <source>
        <dbReference type="ARBA" id="ARBA00022827"/>
    </source>
</evidence>
<dbReference type="AlphaFoldDB" id="A0AAD9LRH9"/>
<dbReference type="PANTHER" id="PTHR23023">
    <property type="entry name" value="DIMETHYLANILINE MONOOXYGENASE"/>
    <property type="match status" value="1"/>
</dbReference>
<evidence type="ECO:0000256" key="2">
    <source>
        <dbReference type="ARBA" id="ARBA00009183"/>
    </source>
</evidence>
<evidence type="ECO:0000256" key="3">
    <source>
        <dbReference type="ARBA" id="ARBA00022630"/>
    </source>
</evidence>
<name>A0AAD9LRH9_9STRA</name>
<organism evidence="8 9">
    <name type="scientific">Phytophthora citrophthora</name>
    <dbReference type="NCBI Taxonomy" id="4793"/>
    <lineage>
        <taxon>Eukaryota</taxon>
        <taxon>Sar</taxon>
        <taxon>Stramenopiles</taxon>
        <taxon>Oomycota</taxon>
        <taxon>Peronosporomycetes</taxon>
        <taxon>Peronosporales</taxon>
        <taxon>Peronosporaceae</taxon>
        <taxon>Phytophthora</taxon>
    </lineage>
</organism>
<keyword evidence="9" id="KW-1185">Reference proteome</keyword>
<evidence type="ECO:0000313" key="9">
    <source>
        <dbReference type="Proteomes" id="UP001259832"/>
    </source>
</evidence>
<dbReference type="PRINTS" id="PR00370">
    <property type="entry name" value="FMOXYGENASE"/>
</dbReference>
<dbReference type="InterPro" id="IPR020946">
    <property type="entry name" value="Flavin_mOase-like"/>
</dbReference>
<comment type="cofactor">
    <cofactor evidence="1">
        <name>FAD</name>
        <dbReference type="ChEBI" id="CHEBI:57692"/>
    </cofactor>
</comment>
<comment type="similarity">
    <text evidence="2">Belongs to the FMO family.</text>
</comment>
<sequence>MSSHLGGVWKYDDSPDSASSVVYESLHTNIPTSSMQLHDFPFKKGLPSFPSHSDVLEYLETYAQHFGVDVFVRTDTKVTKASKVGTQWRIHVESKHKGIYFEDFDRLVVANGHHNKHWEAPIKGIDNFTGIVSHARSYRSPKPYRNKRVLIIGRGPSGQDISLELAKSGAKEVYVAAFDYDPNVIDEKDKRILKAVVDYIAKDGTVVFTDGSTIAAPDEILHCTGYLYTATDFFPSELLALKSNTVNDEALAYLSEAITTGLVVAPLYKHIFPIKDPTAAFIGLPVSVPPFQCFELQSRWVARVFDGSVDLPCIEEMYNDFSETLRNTNGSARKLHSLSGYETEHITELGILSGSIVDDKIYEMYEDAAYLRVNFPHDFRSADFSLDPATGKWVRRYKPSSNAAELVRVFS</sequence>
<dbReference type="EMBL" id="JASMQC010000004">
    <property type="protein sequence ID" value="KAK1945936.1"/>
    <property type="molecule type" value="Genomic_DNA"/>
</dbReference>